<dbReference type="EMBL" id="MNCJ02000316">
    <property type="protein sequence ID" value="KAF5822177.1"/>
    <property type="molecule type" value="Genomic_DNA"/>
</dbReference>
<evidence type="ECO:0000313" key="2">
    <source>
        <dbReference type="Proteomes" id="UP000215914"/>
    </source>
</evidence>
<evidence type="ECO:0000313" key="1">
    <source>
        <dbReference type="EMBL" id="KAF5822177.1"/>
    </source>
</evidence>
<protein>
    <submittedName>
        <fullName evidence="1">Uncharacterized protein</fullName>
    </submittedName>
</protein>
<proteinExistence type="predicted"/>
<gene>
    <name evidence="1" type="ORF">HanXRQr2_Chr01g0023451</name>
</gene>
<name>A0A9K3JX75_HELAN</name>
<sequence length="57" mass="6732">MPCIRQQRRAELAMFWSRISGVEGSQALSETWLHDHCIKGRWIDFSKKSARVPARFR</sequence>
<reference evidence="1" key="1">
    <citation type="journal article" date="2017" name="Nature">
        <title>The sunflower genome provides insights into oil metabolism, flowering and Asterid evolution.</title>
        <authorList>
            <person name="Badouin H."/>
            <person name="Gouzy J."/>
            <person name="Grassa C.J."/>
            <person name="Murat F."/>
            <person name="Staton S.E."/>
            <person name="Cottret L."/>
            <person name="Lelandais-Briere C."/>
            <person name="Owens G.L."/>
            <person name="Carrere S."/>
            <person name="Mayjonade B."/>
            <person name="Legrand L."/>
            <person name="Gill N."/>
            <person name="Kane N.C."/>
            <person name="Bowers J.E."/>
            <person name="Hubner S."/>
            <person name="Bellec A."/>
            <person name="Berard A."/>
            <person name="Berges H."/>
            <person name="Blanchet N."/>
            <person name="Boniface M.C."/>
            <person name="Brunel D."/>
            <person name="Catrice O."/>
            <person name="Chaidir N."/>
            <person name="Claudel C."/>
            <person name="Donnadieu C."/>
            <person name="Faraut T."/>
            <person name="Fievet G."/>
            <person name="Helmstetter N."/>
            <person name="King M."/>
            <person name="Knapp S.J."/>
            <person name="Lai Z."/>
            <person name="Le Paslier M.C."/>
            <person name="Lippi Y."/>
            <person name="Lorenzon L."/>
            <person name="Mandel J.R."/>
            <person name="Marage G."/>
            <person name="Marchand G."/>
            <person name="Marquand E."/>
            <person name="Bret-Mestries E."/>
            <person name="Morien E."/>
            <person name="Nambeesan S."/>
            <person name="Nguyen T."/>
            <person name="Pegot-Espagnet P."/>
            <person name="Pouilly N."/>
            <person name="Raftis F."/>
            <person name="Sallet E."/>
            <person name="Schiex T."/>
            <person name="Thomas J."/>
            <person name="Vandecasteele C."/>
            <person name="Vares D."/>
            <person name="Vear F."/>
            <person name="Vautrin S."/>
            <person name="Crespi M."/>
            <person name="Mangin B."/>
            <person name="Burke J.M."/>
            <person name="Salse J."/>
            <person name="Munos S."/>
            <person name="Vincourt P."/>
            <person name="Rieseberg L.H."/>
            <person name="Langlade N.B."/>
        </authorList>
    </citation>
    <scope>NUCLEOTIDE SEQUENCE</scope>
    <source>
        <tissue evidence="1">Leaves</tissue>
    </source>
</reference>
<dbReference type="Proteomes" id="UP000215914">
    <property type="component" value="Unassembled WGS sequence"/>
</dbReference>
<organism evidence="1 2">
    <name type="scientific">Helianthus annuus</name>
    <name type="common">Common sunflower</name>
    <dbReference type="NCBI Taxonomy" id="4232"/>
    <lineage>
        <taxon>Eukaryota</taxon>
        <taxon>Viridiplantae</taxon>
        <taxon>Streptophyta</taxon>
        <taxon>Embryophyta</taxon>
        <taxon>Tracheophyta</taxon>
        <taxon>Spermatophyta</taxon>
        <taxon>Magnoliopsida</taxon>
        <taxon>eudicotyledons</taxon>
        <taxon>Gunneridae</taxon>
        <taxon>Pentapetalae</taxon>
        <taxon>asterids</taxon>
        <taxon>campanulids</taxon>
        <taxon>Asterales</taxon>
        <taxon>Asteraceae</taxon>
        <taxon>Asteroideae</taxon>
        <taxon>Heliantheae alliance</taxon>
        <taxon>Heliantheae</taxon>
        <taxon>Helianthus</taxon>
    </lineage>
</organism>
<keyword evidence="2" id="KW-1185">Reference proteome</keyword>
<reference evidence="1" key="2">
    <citation type="submission" date="2020-06" db="EMBL/GenBank/DDBJ databases">
        <title>Helianthus annuus Genome sequencing and assembly Release 2.</title>
        <authorList>
            <person name="Gouzy J."/>
            <person name="Langlade N."/>
            <person name="Munos S."/>
        </authorList>
    </citation>
    <scope>NUCLEOTIDE SEQUENCE</scope>
    <source>
        <tissue evidence="1">Leaves</tissue>
    </source>
</reference>
<dbReference type="AlphaFoldDB" id="A0A9K3JX75"/>
<dbReference type="Gramene" id="mRNA:HanXRQr2_Chr01g0023451">
    <property type="protein sequence ID" value="CDS:HanXRQr2_Chr01g0023451.1"/>
    <property type="gene ID" value="HanXRQr2_Chr01g0023451"/>
</dbReference>
<accession>A0A9K3JX75</accession>
<comment type="caution">
    <text evidence="1">The sequence shown here is derived from an EMBL/GenBank/DDBJ whole genome shotgun (WGS) entry which is preliminary data.</text>
</comment>